<comment type="caution">
    <text evidence="3">The sequence shown here is derived from an EMBL/GenBank/DDBJ whole genome shotgun (WGS) entry which is preliminary data.</text>
</comment>
<dbReference type="SUPFAM" id="SSF140383">
    <property type="entry name" value="BSD domain-like"/>
    <property type="match status" value="1"/>
</dbReference>
<feature type="compositionally biased region" description="Acidic residues" evidence="1">
    <location>
        <begin position="319"/>
        <end position="329"/>
    </location>
</feature>
<feature type="domain" description="BSD" evidence="2">
    <location>
        <begin position="156"/>
        <end position="207"/>
    </location>
</feature>
<evidence type="ECO:0000259" key="2">
    <source>
        <dbReference type="PROSITE" id="PS50858"/>
    </source>
</evidence>
<name>A0ABC8SGF5_9AQUA</name>
<feature type="region of interest" description="Disordered" evidence="1">
    <location>
        <begin position="250"/>
        <end position="271"/>
    </location>
</feature>
<feature type="region of interest" description="Disordered" evidence="1">
    <location>
        <begin position="319"/>
        <end position="398"/>
    </location>
</feature>
<feature type="compositionally biased region" description="Low complexity" evidence="1">
    <location>
        <begin position="342"/>
        <end position="352"/>
    </location>
</feature>
<dbReference type="EMBL" id="CAUOFW020002431">
    <property type="protein sequence ID" value="CAK9153642.1"/>
    <property type="molecule type" value="Genomic_DNA"/>
</dbReference>
<dbReference type="Pfam" id="PF03909">
    <property type="entry name" value="BSD"/>
    <property type="match status" value="1"/>
</dbReference>
<reference evidence="3 4" key="1">
    <citation type="submission" date="2024-02" db="EMBL/GenBank/DDBJ databases">
        <authorList>
            <person name="Vignale AGUSTIN F."/>
            <person name="Sosa J E."/>
            <person name="Modenutti C."/>
        </authorList>
    </citation>
    <scope>NUCLEOTIDE SEQUENCE [LARGE SCALE GENOMIC DNA]</scope>
</reference>
<dbReference type="InterPro" id="IPR035925">
    <property type="entry name" value="BSD_dom_sf"/>
</dbReference>
<proteinExistence type="predicted"/>
<dbReference type="SMART" id="SM00751">
    <property type="entry name" value="BSD"/>
    <property type="match status" value="1"/>
</dbReference>
<gene>
    <name evidence="3" type="ORF">ILEXP_LOCUS21933</name>
</gene>
<organism evidence="3 4">
    <name type="scientific">Ilex paraguariensis</name>
    <name type="common">yerba mate</name>
    <dbReference type="NCBI Taxonomy" id="185542"/>
    <lineage>
        <taxon>Eukaryota</taxon>
        <taxon>Viridiplantae</taxon>
        <taxon>Streptophyta</taxon>
        <taxon>Embryophyta</taxon>
        <taxon>Tracheophyta</taxon>
        <taxon>Spermatophyta</taxon>
        <taxon>Magnoliopsida</taxon>
        <taxon>eudicotyledons</taxon>
        <taxon>Gunneridae</taxon>
        <taxon>Pentapetalae</taxon>
        <taxon>asterids</taxon>
        <taxon>campanulids</taxon>
        <taxon>Aquifoliales</taxon>
        <taxon>Aquifoliaceae</taxon>
        <taxon>Ilex</taxon>
    </lineage>
</organism>
<dbReference type="PANTHER" id="PTHR31923:SF9">
    <property type="entry name" value="BSD DOMAIN-CONTAINING PROTEIN"/>
    <property type="match status" value="1"/>
</dbReference>
<protein>
    <recommendedName>
        <fullName evidence="2">BSD domain-containing protein</fullName>
    </recommendedName>
</protein>
<dbReference type="AlphaFoldDB" id="A0ABC8SGF5"/>
<sequence length="398" mass="44312">MLWLSLFLPNPFKYDDQNPSLPPPYPSTPPSSAVKDDISVLTHQLCGAPLPPQHSMTALASDDETTSYSQAILGIKNDLVEIGDNLKTGISLLASNKVVSGISLFASRLLPFQNDGDEAERDEGDVTVGITEEVLDFVGEISLQHECWTDFPLSLPNDYNMSDIQRDHAATIERLVPSLAALRHQVCNYLSDKVFWMIYFILLQSRLNENDSKFLSTPQIVEAREALLQKLLNKRSVAIKTPENSETVNTFQDSDIINSTPGDNSSSQQKSVLAEDIDALLETHIDDHGNTEQWLEDEDADSCSSVDAWKQPENEEDFSFSHLEDDDGDLPGRLSGFRPAQSKEVSSPSESSEWVRLWKKSGTQGGWQKACKSTTREENSEGEESNDWLTVDNVDWDG</sequence>
<keyword evidence="4" id="KW-1185">Reference proteome</keyword>
<accession>A0ABC8SGF5</accession>
<dbReference type="PANTHER" id="PTHR31923">
    <property type="entry name" value="BSD DOMAIN-CONTAINING PROTEIN"/>
    <property type="match status" value="1"/>
</dbReference>
<dbReference type="InterPro" id="IPR005607">
    <property type="entry name" value="BSD_dom"/>
</dbReference>
<dbReference type="PROSITE" id="PS50858">
    <property type="entry name" value="BSD"/>
    <property type="match status" value="1"/>
</dbReference>
<evidence type="ECO:0000256" key="1">
    <source>
        <dbReference type="SAM" id="MobiDB-lite"/>
    </source>
</evidence>
<dbReference type="Proteomes" id="UP001642360">
    <property type="component" value="Unassembled WGS sequence"/>
</dbReference>
<evidence type="ECO:0000313" key="4">
    <source>
        <dbReference type="Proteomes" id="UP001642360"/>
    </source>
</evidence>
<evidence type="ECO:0000313" key="3">
    <source>
        <dbReference type="EMBL" id="CAK9153642.1"/>
    </source>
</evidence>